<evidence type="ECO:0000313" key="1">
    <source>
        <dbReference type="EMBL" id="KUI16992.1"/>
    </source>
</evidence>
<keyword evidence="2" id="KW-1185">Reference proteome</keyword>
<protein>
    <submittedName>
        <fullName evidence="1">Uncharacterized protein</fullName>
    </submittedName>
</protein>
<dbReference type="AlphaFoldDB" id="A0A101A7Q9"/>
<gene>
    <name evidence="1" type="ORF">AU192_20975</name>
</gene>
<comment type="caution">
    <text evidence="1">The sequence shown here is derived from an EMBL/GenBank/DDBJ whole genome shotgun (WGS) entry which is preliminary data.</text>
</comment>
<sequence length="139" mass="15523">MDDFLSQVQSTVGPLLTERGFELEDVDLSVDEGGRSGGVVYYRSSDCKIQVYESSREGSINCMIAPLNAPNEFGPHDRSHRWQYLTEFAPPPNAPLEELVESVSFKTKTTAEQLLWVRDIIGEHYEAAHAGILEANGHR</sequence>
<evidence type="ECO:0000313" key="2">
    <source>
        <dbReference type="Proteomes" id="UP000053707"/>
    </source>
</evidence>
<organism evidence="1 2">
    <name type="scientific">Mycobacterium lehmannii</name>
    <dbReference type="NCBI Taxonomy" id="2048550"/>
    <lineage>
        <taxon>Bacteria</taxon>
        <taxon>Bacillati</taxon>
        <taxon>Actinomycetota</taxon>
        <taxon>Actinomycetes</taxon>
        <taxon>Mycobacteriales</taxon>
        <taxon>Mycobacteriaceae</taxon>
        <taxon>Mycobacterium</taxon>
    </lineage>
</organism>
<proteinExistence type="predicted"/>
<reference evidence="1 2" key="1">
    <citation type="submission" date="2016-01" db="EMBL/GenBank/DDBJ databases">
        <authorList>
            <consortium name="TB Trials Study Group"/>
            <person name="Sutton G."/>
            <person name="Brinkac L."/>
            <person name="Sanka R."/>
            <person name="Adams M."/>
            <person name="Lau E.L."/>
            <person name="Macaden R."/>
            <person name="Grewal H.M.S."/>
        </authorList>
    </citation>
    <scope>NUCLEOTIDE SEQUENCE [LARGE SCALE GENOMIC DNA]</scope>
    <source>
        <strain evidence="1 2">IS-1744</strain>
    </source>
</reference>
<accession>A0A101A7Q9</accession>
<dbReference type="Proteomes" id="UP000053707">
    <property type="component" value="Unassembled WGS sequence"/>
</dbReference>
<name>A0A101A7Q9_9MYCO</name>
<dbReference type="EMBL" id="LQIR01000014">
    <property type="protein sequence ID" value="KUI16992.1"/>
    <property type="molecule type" value="Genomic_DNA"/>
</dbReference>